<dbReference type="AlphaFoldDB" id="A0AAV3PPT8"/>
<organism evidence="1 2">
    <name type="scientific">Lithospermum erythrorhizon</name>
    <name type="common">Purple gromwell</name>
    <name type="synonym">Lithospermum officinale var. erythrorhizon</name>
    <dbReference type="NCBI Taxonomy" id="34254"/>
    <lineage>
        <taxon>Eukaryota</taxon>
        <taxon>Viridiplantae</taxon>
        <taxon>Streptophyta</taxon>
        <taxon>Embryophyta</taxon>
        <taxon>Tracheophyta</taxon>
        <taxon>Spermatophyta</taxon>
        <taxon>Magnoliopsida</taxon>
        <taxon>eudicotyledons</taxon>
        <taxon>Gunneridae</taxon>
        <taxon>Pentapetalae</taxon>
        <taxon>asterids</taxon>
        <taxon>lamiids</taxon>
        <taxon>Boraginales</taxon>
        <taxon>Boraginaceae</taxon>
        <taxon>Boraginoideae</taxon>
        <taxon>Lithospermeae</taxon>
        <taxon>Lithospermum</taxon>
    </lineage>
</organism>
<reference evidence="1 2" key="1">
    <citation type="submission" date="2024-01" db="EMBL/GenBank/DDBJ databases">
        <title>The complete chloroplast genome sequence of Lithospermum erythrorhizon: insights into the phylogenetic relationship among Boraginaceae species and the maternal lineages of purple gromwells.</title>
        <authorList>
            <person name="Okada T."/>
            <person name="Watanabe K."/>
        </authorList>
    </citation>
    <scope>NUCLEOTIDE SEQUENCE [LARGE SCALE GENOMIC DNA]</scope>
</reference>
<dbReference type="GO" id="GO:0009507">
    <property type="term" value="C:chloroplast"/>
    <property type="evidence" value="ECO:0007669"/>
    <property type="project" value="TreeGrafter"/>
</dbReference>
<comment type="caution">
    <text evidence="1">The sequence shown here is derived from an EMBL/GenBank/DDBJ whole genome shotgun (WGS) entry which is preliminary data.</text>
</comment>
<dbReference type="EMBL" id="BAABME010033566">
    <property type="protein sequence ID" value="GAA0153308.1"/>
    <property type="molecule type" value="Genomic_DNA"/>
</dbReference>
<proteinExistence type="predicted"/>
<protein>
    <submittedName>
        <fullName evidence="1">Uncharacterized protein</fullName>
    </submittedName>
</protein>
<evidence type="ECO:0000313" key="2">
    <source>
        <dbReference type="Proteomes" id="UP001454036"/>
    </source>
</evidence>
<accession>A0AAV3PPT8</accession>
<keyword evidence="2" id="KW-1185">Reference proteome</keyword>
<name>A0AAV3PPT8_LITER</name>
<dbReference type="Proteomes" id="UP001454036">
    <property type="component" value="Unassembled WGS sequence"/>
</dbReference>
<gene>
    <name evidence="1" type="ORF">LIER_43221</name>
</gene>
<evidence type="ECO:0000313" key="1">
    <source>
        <dbReference type="EMBL" id="GAA0153308.1"/>
    </source>
</evidence>
<sequence>MMVCILCVDRMTDYLFGYQVCTFRLIVKNAADLLDKMDPVKLEAESRLSNLVRSFGYLYSAIDENVASNRQKVVDALMDTMPSLNNFEQGVRDWLEI</sequence>
<dbReference type="PANTHER" id="PTHR36398">
    <property type="entry name" value="PLASMA MEMBRANE FUSION PROTEIN"/>
    <property type="match status" value="1"/>
</dbReference>
<dbReference type="PANTHER" id="PTHR36398:SF1">
    <property type="entry name" value="PLASMA MEMBRANE FUSION PROTEIN"/>
    <property type="match status" value="1"/>
</dbReference>